<dbReference type="OrthoDB" id="2343925at2759"/>
<dbReference type="Gramene" id="TraesSYM2B03G01027840.1">
    <property type="protein sequence ID" value="TraesSYM2B03G01027840.1"/>
    <property type="gene ID" value="TraesSYM2B03G01027840"/>
</dbReference>
<organism evidence="8">
    <name type="scientific">Triticum aestivum</name>
    <name type="common">Wheat</name>
    <dbReference type="NCBI Taxonomy" id="4565"/>
    <lineage>
        <taxon>Eukaryota</taxon>
        <taxon>Viridiplantae</taxon>
        <taxon>Streptophyta</taxon>
        <taxon>Embryophyta</taxon>
        <taxon>Tracheophyta</taxon>
        <taxon>Spermatophyta</taxon>
        <taxon>Magnoliopsida</taxon>
        <taxon>Liliopsida</taxon>
        <taxon>Poales</taxon>
        <taxon>Poaceae</taxon>
        <taxon>BOP clade</taxon>
        <taxon>Pooideae</taxon>
        <taxon>Triticodae</taxon>
        <taxon>Triticeae</taxon>
        <taxon>Triticinae</taxon>
        <taxon>Triticum</taxon>
    </lineage>
</organism>
<reference evidence="8" key="2">
    <citation type="submission" date="2018-10" db="UniProtKB">
        <authorList>
            <consortium name="EnsemblPlants"/>
        </authorList>
    </citation>
    <scope>IDENTIFICATION</scope>
</reference>
<evidence type="ECO:0000256" key="2">
    <source>
        <dbReference type="ARBA" id="ARBA00006333"/>
    </source>
</evidence>
<feature type="domain" description="Terpene synthase metal-binding" evidence="7">
    <location>
        <begin position="547"/>
        <end position="786"/>
    </location>
</feature>
<dbReference type="Gramene" id="TraesNOR2B03G01027320.1">
    <property type="protein sequence ID" value="TraesNOR2B03G01027320.1"/>
    <property type="gene ID" value="TraesNOR2B03G01027320"/>
</dbReference>
<evidence type="ECO:0000259" key="7">
    <source>
        <dbReference type="Pfam" id="PF03936"/>
    </source>
</evidence>
<evidence type="ECO:0000256" key="1">
    <source>
        <dbReference type="ARBA" id="ARBA00001946"/>
    </source>
</evidence>
<dbReference type="Gramene" id="TraesCS2B02G445100.1">
    <property type="protein sequence ID" value="TraesCS2B02G445100.1"/>
    <property type="gene ID" value="TraesCS2B02G445100"/>
</dbReference>
<dbReference type="Gramene" id="TraesCS2B03G1132500.1">
    <property type="protein sequence ID" value="TraesCS2B03G1132500.1.CDS"/>
    <property type="gene ID" value="TraesCS2B03G1132500"/>
</dbReference>
<dbReference type="InterPro" id="IPR001906">
    <property type="entry name" value="Terpene_synth_N"/>
</dbReference>
<dbReference type="Gramene" id="TraesKAR2B01G0425500.1">
    <property type="protein sequence ID" value="cds.TraesKAR2B01G0425500.1"/>
    <property type="gene ID" value="TraesKAR2B01G0425500"/>
</dbReference>
<dbReference type="GO" id="GO:0016102">
    <property type="term" value="P:diterpenoid biosynthetic process"/>
    <property type="evidence" value="ECO:0000318"/>
    <property type="project" value="GO_Central"/>
</dbReference>
<dbReference type="InterPro" id="IPR008949">
    <property type="entry name" value="Isoprenoid_synthase_dom_sf"/>
</dbReference>
<dbReference type="Gramene" id="TraesCAD_scaffold_070950_01G000100.1">
    <property type="protein sequence ID" value="TraesCAD_scaffold_070950_01G000100.1"/>
    <property type="gene ID" value="TraesCAD_scaffold_070950_01G000100"/>
</dbReference>
<evidence type="ECO:0000256" key="4">
    <source>
        <dbReference type="ARBA" id="ARBA00022842"/>
    </source>
</evidence>
<evidence type="ECO:0000256" key="3">
    <source>
        <dbReference type="ARBA" id="ARBA00022723"/>
    </source>
</evidence>
<dbReference type="FunFam" id="1.10.600.10:FF:000005">
    <property type="entry name" value="Ent-kaur-16-ene synthase, chloroplastic"/>
    <property type="match status" value="1"/>
</dbReference>
<dbReference type="Pfam" id="PF01397">
    <property type="entry name" value="Terpene_synth"/>
    <property type="match status" value="1"/>
</dbReference>
<dbReference type="Gene3D" id="1.50.10.160">
    <property type="match status" value="1"/>
</dbReference>
<dbReference type="RefSeq" id="XP_044325785.1">
    <property type="nucleotide sequence ID" value="XM_044469850.1"/>
</dbReference>
<dbReference type="Gramene" id="TraesLDM2B03G01014130.1">
    <property type="protein sequence ID" value="TraesLDM2B03G01014130.1"/>
    <property type="gene ID" value="TraesLDM2B03G01014130"/>
</dbReference>
<proteinExistence type="inferred from homology"/>
<dbReference type="AlphaFoldDB" id="A0A3B6CE26"/>
<protein>
    <submittedName>
        <fullName evidence="8">Uncharacterized protein</fullName>
    </submittedName>
</protein>
<dbReference type="PANTHER" id="PTHR31739">
    <property type="entry name" value="ENT-COPALYL DIPHOSPHATE SYNTHASE, CHLOROPLASTIC"/>
    <property type="match status" value="1"/>
</dbReference>
<dbReference type="Proteomes" id="UP000019116">
    <property type="component" value="Chromosome 2B"/>
</dbReference>
<gene>
    <name evidence="8" type="primary">LOC100873131</name>
</gene>
<evidence type="ECO:0000259" key="6">
    <source>
        <dbReference type="Pfam" id="PF01397"/>
    </source>
</evidence>
<dbReference type="Gramene" id="TraesWEE_scaffold_061322_01G000100.1">
    <property type="protein sequence ID" value="TraesWEE_scaffold_061322_01G000100.1"/>
    <property type="gene ID" value="TraesWEE_scaffold_061322_01G000100"/>
</dbReference>
<dbReference type="SFLD" id="SFLDG01014">
    <property type="entry name" value="Terpene_Cyclase_Like_1_N-term"/>
    <property type="match status" value="1"/>
</dbReference>
<dbReference type="OMA" id="DLFWKMC"/>
<dbReference type="SUPFAM" id="SSF48239">
    <property type="entry name" value="Terpenoid cyclases/Protein prenyltransferases"/>
    <property type="match status" value="2"/>
</dbReference>
<dbReference type="EnsemblPlants" id="TraesCS2B02G445100.1">
    <property type="protein sequence ID" value="TraesCS2B02G445100.1"/>
    <property type="gene ID" value="TraesCS2B02G445100"/>
</dbReference>
<evidence type="ECO:0000256" key="5">
    <source>
        <dbReference type="ARBA" id="ARBA00023239"/>
    </source>
</evidence>
<keyword evidence="3" id="KW-0479">Metal-binding</keyword>
<dbReference type="GO" id="GO:0000287">
    <property type="term" value="F:magnesium ion binding"/>
    <property type="evidence" value="ECO:0000318"/>
    <property type="project" value="GO_Central"/>
</dbReference>
<dbReference type="Pfam" id="PF03936">
    <property type="entry name" value="Terpene_synth_C"/>
    <property type="match status" value="1"/>
</dbReference>
<dbReference type="InterPro" id="IPR044814">
    <property type="entry name" value="Terpene_cyclase_plant_C1"/>
</dbReference>
<keyword evidence="5" id="KW-0456">Lyase</keyword>
<dbReference type="FunFam" id="1.50.10.160:FF:000002">
    <property type="entry name" value="cis-abienol synthase, chloroplastic"/>
    <property type="match status" value="1"/>
</dbReference>
<dbReference type="PANTHER" id="PTHR31739:SF50">
    <property type="match status" value="1"/>
</dbReference>
<dbReference type="PaxDb" id="4565-Traes_2BL_212C1CE5C.2"/>
<dbReference type="Gramene" id="TraesROB_scaffold_068332_01G000100.1">
    <property type="protein sequence ID" value="TraesROB_scaffold_068332_01G000100.1"/>
    <property type="gene ID" value="TraesROB_scaffold_068332_01G000100"/>
</dbReference>
<accession>A0A3B6CE26</accession>
<dbReference type="Gramene" id="TraesMAC2B03G01005300.1">
    <property type="protein sequence ID" value="TraesMAC2B03G01005300.1"/>
    <property type="gene ID" value="TraesMAC2B03G01005300"/>
</dbReference>
<name>A0A3B6CE26_WHEAT</name>
<dbReference type="SMR" id="A0A3B6CE26"/>
<keyword evidence="4" id="KW-0460">Magnesium</keyword>
<dbReference type="STRING" id="4565.A0A3B6CE26"/>
<reference evidence="8" key="1">
    <citation type="submission" date="2018-08" db="EMBL/GenBank/DDBJ databases">
        <authorList>
            <person name="Rossello M."/>
        </authorList>
    </citation>
    <scope>NUCLEOTIDE SEQUENCE [LARGE SCALE GENOMIC DNA]</scope>
    <source>
        <strain evidence="8">cv. Chinese Spring</strain>
    </source>
</reference>
<dbReference type="Gene3D" id="1.50.10.130">
    <property type="entry name" value="Terpene synthase, N-terminal domain"/>
    <property type="match status" value="1"/>
</dbReference>
<dbReference type="Gramene" id="TraesSTA2B03G01008490.1">
    <property type="protein sequence ID" value="TraesSTA2B03G01008490.1"/>
    <property type="gene ID" value="TraesSTA2B03G01008490"/>
</dbReference>
<dbReference type="InterPro" id="IPR005630">
    <property type="entry name" value="Terpene_synthase_metal-bd"/>
</dbReference>
<evidence type="ECO:0000313" key="8">
    <source>
        <dbReference type="EnsemblPlants" id="TraesCS2B02G445100.1"/>
    </source>
</evidence>
<sequence>MATARIAAGTCSAIAGHRLRPAAVSPLVSNLSHSHHHRRNQPLGLASARAAEHGLTGAHRPEFFPHDHCRAPPYSMSARRTRTMATSALAKKSLVGENAGLRNKEREARIRKQLQNPELTPSPYDTAWVAMVPLRDFPSAPHFPRCLEWILQSQQDNGSWGISEFDLSPDKSTLLSTLACVIALKKWNVGPEHIRRGLHFIGKKFSFSMDEQIATPIGFNITFPGMIRQAIGMGLEFPARQTDVDGILHVRQMELKRLAGDKSDGREAYMAYVAEGLGVPLDWNELIKFQRNNGSLFNSPSATAAALIHNYDDKALQYLNLLVSKCGSSVPTVYPTNVYCQLSMVDSLEKIGISHHFCSEIKTILNMTYSLWVQRDEEIMLDVATCAMAFRQLRMNGYDVSSDELRHVDEASTFHNSLQGYLNDTKSILELYKASTVSVEENEFILDNIRHWSSNLLREKLIHDGVQSRPVFAEVEYALKFPFYATMERLDQKWNIENFDLRGSQMLKTEQLPCCVNQDILALAIEDFTFSQSIYQDELQLLERWVKETRLDQLLFARQRTTFCYLAAAATMFPPELSDARISWAKNSILLNIVDDFFDIEGSREELENLVTLLEKWDEHSKDEFYSEQVKILFYAIYTTTNHLGTMASFVQDRDVKKHLIEIWLQLLGTMITDADWRMRQYVPTVEEYMETAIVSFTLAPILLPASYFVGQTLLASVVNGQEYNELFRLMGTCCRLLNDIQGFERESSEGKLDSVSLRVLHSDGSMSIEAAKESIRRSVASCRKDLLRLVLKEDSVVPRACRELFWNMCKICHFFYSHTDAFSSPTEMVSTVNAVIHEPLKLEIRDLSLPVQSEK</sequence>
<dbReference type="InterPro" id="IPR050148">
    <property type="entry name" value="Terpene_synthase-like"/>
</dbReference>
<feature type="domain" description="Terpene synthase N-terminal" evidence="6">
    <location>
        <begin position="282"/>
        <end position="479"/>
    </location>
</feature>
<dbReference type="FunFam" id="1.50.10.130:FF:000003">
    <property type="entry name" value="Ent-cassa-12,15-diene synthase"/>
    <property type="match status" value="1"/>
</dbReference>
<dbReference type="Gramene" id="TraesJAG2B03G01012940.1">
    <property type="protein sequence ID" value="TraesJAG2B03G01012940.1"/>
    <property type="gene ID" value="TraesJAG2B03G01012940"/>
</dbReference>
<dbReference type="InterPro" id="IPR008930">
    <property type="entry name" value="Terpenoid_cyclase/PrenylTrfase"/>
</dbReference>
<dbReference type="Gramene" id="TraesRN2B0101174900.1">
    <property type="protein sequence ID" value="TraesRN2B0101174900.1"/>
    <property type="gene ID" value="TraesRN2B0101174900"/>
</dbReference>
<dbReference type="CDD" id="cd00684">
    <property type="entry name" value="Terpene_cyclase_plant_C1"/>
    <property type="match status" value="1"/>
</dbReference>
<evidence type="ECO:0000313" key="9">
    <source>
        <dbReference type="Proteomes" id="UP000019116"/>
    </source>
</evidence>
<comment type="similarity">
    <text evidence="2">Belongs to the terpene synthase family.</text>
</comment>
<dbReference type="SUPFAM" id="SSF48576">
    <property type="entry name" value="Terpenoid synthases"/>
    <property type="match status" value="1"/>
</dbReference>
<keyword evidence="9" id="KW-1185">Reference proteome</keyword>
<comment type="cofactor">
    <cofactor evidence="1">
        <name>Mg(2+)</name>
        <dbReference type="ChEBI" id="CHEBI:18420"/>
    </cofactor>
</comment>
<dbReference type="Gramene" id="TraesCLE_scaffold_002339_01G000100.1">
    <property type="protein sequence ID" value="TraesCLE_scaffold_002339_01G000100.1"/>
    <property type="gene ID" value="TraesCLE_scaffold_002339_01G000100"/>
</dbReference>
<dbReference type="Gene3D" id="1.10.600.10">
    <property type="entry name" value="Farnesyl Diphosphate Synthase"/>
    <property type="match status" value="1"/>
</dbReference>
<dbReference type="GO" id="GO:0010333">
    <property type="term" value="F:terpene synthase activity"/>
    <property type="evidence" value="ECO:0000318"/>
    <property type="project" value="GO_Central"/>
</dbReference>
<dbReference type="GeneID" id="100873131"/>
<dbReference type="InterPro" id="IPR036965">
    <property type="entry name" value="Terpene_synth_N_sf"/>
</dbReference>
<dbReference type="Gramene" id="TraesPARA_EIv1.0_0511530.1">
    <property type="protein sequence ID" value="TraesPARA_EIv1.0_0511530.1.CDS"/>
    <property type="gene ID" value="TraesPARA_EIv1.0_0511530"/>
</dbReference>